<name>A0A2R6S521_9APHY</name>
<dbReference type="PANTHER" id="PTHR44196">
    <property type="entry name" value="DEHYDROGENASE/REDUCTASE SDR FAMILY MEMBER 7B"/>
    <property type="match status" value="1"/>
</dbReference>
<dbReference type="GO" id="GO:0016491">
    <property type="term" value="F:oxidoreductase activity"/>
    <property type="evidence" value="ECO:0007669"/>
    <property type="project" value="UniProtKB-KW"/>
</dbReference>
<comment type="similarity">
    <text evidence="1">Belongs to the short-chain dehydrogenases/reductases (SDR) family.</text>
</comment>
<evidence type="ECO:0000313" key="4">
    <source>
        <dbReference type="Proteomes" id="UP000186601"/>
    </source>
</evidence>
<sequence length="249" mass="27570">MSVGWSTLTTTKASGLGRSLAHQYSERGGKVCVVGRRRDELEKVLAECLALRPGPENDGVLIHAGDFTNVDDMVRVRAFLQTTWGGLDTLAVCAGVSALRPLLEVAGLERHATSEASPEGIHRVVEVSNAAFKGNFTGPLVSAVTFVSHRLNCLITASKGEDGRYLFLNPPRRHLPFYSFRVWRRLFPLQHGPFTVRQSLLRWFSTSLLPSNIQRLLSLSRYLLPLRATSEHPPLMAENPGKQTQTKLD</sequence>
<dbReference type="GO" id="GO:0016020">
    <property type="term" value="C:membrane"/>
    <property type="evidence" value="ECO:0007669"/>
    <property type="project" value="TreeGrafter"/>
</dbReference>
<dbReference type="Gene3D" id="3.40.50.720">
    <property type="entry name" value="NAD(P)-binding Rossmann-like Domain"/>
    <property type="match status" value="1"/>
</dbReference>
<comment type="caution">
    <text evidence="3">The sequence shown here is derived from an EMBL/GenBank/DDBJ whole genome shotgun (WGS) entry which is preliminary data.</text>
</comment>
<accession>A0A2R6S521</accession>
<dbReference type="STRING" id="98765.A0A2R6S521"/>
<dbReference type="AlphaFoldDB" id="A0A2R6S521"/>
<dbReference type="OrthoDB" id="37659at2759"/>
<dbReference type="SUPFAM" id="SSF51735">
    <property type="entry name" value="NAD(P)-binding Rossmann-fold domains"/>
    <property type="match status" value="1"/>
</dbReference>
<evidence type="ECO:0000256" key="1">
    <source>
        <dbReference type="ARBA" id="ARBA00006484"/>
    </source>
</evidence>
<gene>
    <name evidence="3" type="ORF">PHLCEN_2v754</name>
</gene>
<evidence type="ECO:0000313" key="3">
    <source>
        <dbReference type="EMBL" id="PSS37390.1"/>
    </source>
</evidence>
<proteinExistence type="inferred from homology"/>
<protein>
    <submittedName>
        <fullName evidence="3">Uncharacterized protein</fullName>
    </submittedName>
</protein>
<dbReference type="InterPro" id="IPR002347">
    <property type="entry name" value="SDR_fam"/>
</dbReference>
<dbReference type="Pfam" id="PF00106">
    <property type="entry name" value="adh_short"/>
    <property type="match status" value="1"/>
</dbReference>
<keyword evidence="2" id="KW-0560">Oxidoreductase</keyword>
<keyword evidence="4" id="KW-1185">Reference proteome</keyword>
<reference evidence="3 4" key="1">
    <citation type="submission" date="2018-02" db="EMBL/GenBank/DDBJ databases">
        <title>Genome sequence of the basidiomycete white-rot fungus Phlebia centrifuga.</title>
        <authorList>
            <person name="Granchi Z."/>
            <person name="Peng M."/>
            <person name="de Vries R.P."/>
            <person name="Hilden K."/>
            <person name="Makela M.R."/>
            <person name="Grigoriev I."/>
            <person name="Riley R."/>
        </authorList>
    </citation>
    <scope>NUCLEOTIDE SEQUENCE [LARGE SCALE GENOMIC DNA]</scope>
    <source>
        <strain evidence="3 4">FBCC195</strain>
    </source>
</reference>
<dbReference type="Proteomes" id="UP000186601">
    <property type="component" value="Unassembled WGS sequence"/>
</dbReference>
<organism evidence="3 4">
    <name type="scientific">Hermanssonia centrifuga</name>
    <dbReference type="NCBI Taxonomy" id="98765"/>
    <lineage>
        <taxon>Eukaryota</taxon>
        <taxon>Fungi</taxon>
        <taxon>Dikarya</taxon>
        <taxon>Basidiomycota</taxon>
        <taxon>Agaricomycotina</taxon>
        <taxon>Agaricomycetes</taxon>
        <taxon>Polyporales</taxon>
        <taxon>Meruliaceae</taxon>
        <taxon>Hermanssonia</taxon>
    </lineage>
</organism>
<dbReference type="PANTHER" id="PTHR44196:SF1">
    <property type="entry name" value="DEHYDROGENASE_REDUCTASE SDR FAMILY MEMBER 7B"/>
    <property type="match status" value="1"/>
</dbReference>
<dbReference type="EMBL" id="MLYV02000045">
    <property type="protein sequence ID" value="PSS37390.1"/>
    <property type="molecule type" value="Genomic_DNA"/>
</dbReference>
<dbReference type="InterPro" id="IPR036291">
    <property type="entry name" value="NAD(P)-bd_dom_sf"/>
</dbReference>
<evidence type="ECO:0000256" key="2">
    <source>
        <dbReference type="ARBA" id="ARBA00023002"/>
    </source>
</evidence>